<feature type="compositionally biased region" description="Polar residues" evidence="1">
    <location>
        <begin position="1"/>
        <end position="20"/>
    </location>
</feature>
<proteinExistence type="predicted"/>
<evidence type="ECO:0000256" key="1">
    <source>
        <dbReference type="SAM" id="MobiDB-lite"/>
    </source>
</evidence>
<feature type="non-terminal residue" evidence="2">
    <location>
        <position position="1"/>
    </location>
</feature>
<protein>
    <submittedName>
        <fullName evidence="2">Uncharacterized protein</fullName>
    </submittedName>
</protein>
<evidence type="ECO:0000313" key="2">
    <source>
        <dbReference type="EMBL" id="CAA9567793.1"/>
    </source>
</evidence>
<sequence>SWPTPARSGTWTRRTPSRPNCLTGPRRSRPTPPRWPTPSILPRRRDSTARR</sequence>
<name>A0A6J4V4F1_9BACT</name>
<gene>
    <name evidence="2" type="ORF">AVDCRST_MAG70-2200</name>
</gene>
<feature type="non-terminal residue" evidence="2">
    <location>
        <position position="51"/>
    </location>
</feature>
<feature type="region of interest" description="Disordered" evidence="1">
    <location>
        <begin position="1"/>
        <end position="51"/>
    </location>
</feature>
<dbReference type="AlphaFoldDB" id="A0A6J4V4F1"/>
<accession>A0A6J4V4F1</accession>
<organism evidence="2">
    <name type="scientific">uncultured Thermomicrobiales bacterium</name>
    <dbReference type="NCBI Taxonomy" id="1645740"/>
    <lineage>
        <taxon>Bacteria</taxon>
        <taxon>Pseudomonadati</taxon>
        <taxon>Thermomicrobiota</taxon>
        <taxon>Thermomicrobia</taxon>
        <taxon>Thermomicrobiales</taxon>
        <taxon>environmental samples</taxon>
    </lineage>
</organism>
<dbReference type="EMBL" id="CADCWH010000355">
    <property type="protein sequence ID" value="CAA9567793.1"/>
    <property type="molecule type" value="Genomic_DNA"/>
</dbReference>
<reference evidence="2" key="1">
    <citation type="submission" date="2020-02" db="EMBL/GenBank/DDBJ databases">
        <authorList>
            <person name="Meier V. D."/>
        </authorList>
    </citation>
    <scope>NUCLEOTIDE SEQUENCE</scope>
    <source>
        <strain evidence="2">AVDCRST_MAG70</strain>
    </source>
</reference>